<evidence type="ECO:0000313" key="3">
    <source>
        <dbReference type="WBParaSite" id="GPUH_0001869201-mRNA-1"/>
    </source>
</evidence>
<evidence type="ECO:0000313" key="1">
    <source>
        <dbReference type="EMBL" id="VDN32225.1"/>
    </source>
</evidence>
<dbReference type="AlphaFoldDB" id="A0A183ECH6"/>
<gene>
    <name evidence="1" type="ORF">GPUH_LOCUS18667</name>
</gene>
<protein>
    <submittedName>
        <fullName evidence="3">Copine domain-containing protein</fullName>
    </submittedName>
</protein>
<reference evidence="1 2" key="2">
    <citation type="submission" date="2018-11" db="EMBL/GenBank/DDBJ databases">
        <authorList>
            <consortium name="Pathogen Informatics"/>
        </authorList>
    </citation>
    <scope>NUCLEOTIDE SEQUENCE [LARGE SCALE GENOMIC DNA]</scope>
</reference>
<organism evidence="3">
    <name type="scientific">Gongylonema pulchrum</name>
    <dbReference type="NCBI Taxonomy" id="637853"/>
    <lineage>
        <taxon>Eukaryota</taxon>
        <taxon>Metazoa</taxon>
        <taxon>Ecdysozoa</taxon>
        <taxon>Nematoda</taxon>
        <taxon>Chromadorea</taxon>
        <taxon>Rhabditida</taxon>
        <taxon>Spirurina</taxon>
        <taxon>Spiruromorpha</taxon>
        <taxon>Spiruroidea</taxon>
        <taxon>Gongylonematidae</taxon>
        <taxon>Gongylonema</taxon>
    </lineage>
</organism>
<accession>A0A183ECH6</accession>
<name>A0A183ECH6_9BILA</name>
<dbReference type="WBParaSite" id="GPUH_0001869201-mRNA-1">
    <property type="protein sequence ID" value="GPUH_0001869201-mRNA-1"/>
    <property type="gene ID" value="GPUH_0001869201"/>
</dbReference>
<dbReference type="EMBL" id="UYRT01087150">
    <property type="protein sequence ID" value="VDN32225.1"/>
    <property type="molecule type" value="Genomic_DNA"/>
</dbReference>
<sequence>MTCIRGQGPDLTYFGGVAPISTYIRTGKKEQQQFVEMLTEQRHAAMKKQQQQQLTV</sequence>
<proteinExistence type="predicted"/>
<reference evidence="3" key="1">
    <citation type="submission" date="2016-06" db="UniProtKB">
        <authorList>
            <consortium name="WormBaseParasite"/>
        </authorList>
    </citation>
    <scope>IDENTIFICATION</scope>
</reference>
<evidence type="ECO:0000313" key="2">
    <source>
        <dbReference type="Proteomes" id="UP000271098"/>
    </source>
</evidence>
<keyword evidence="2" id="KW-1185">Reference proteome</keyword>
<dbReference type="Proteomes" id="UP000271098">
    <property type="component" value="Unassembled WGS sequence"/>
</dbReference>